<accession>A0ABY6KLW4</accession>
<protein>
    <submittedName>
        <fullName evidence="1">Uncharacterized protein</fullName>
    </submittedName>
</protein>
<reference evidence="1 2" key="1">
    <citation type="submission" date="2022-01" db="EMBL/GenBank/DDBJ databases">
        <title>A chromosomal length assembly of Cordylochernes scorpioides.</title>
        <authorList>
            <person name="Zeh D."/>
            <person name="Zeh J."/>
        </authorList>
    </citation>
    <scope>NUCLEOTIDE SEQUENCE [LARGE SCALE GENOMIC DNA]</scope>
    <source>
        <strain evidence="1">IN4F17</strain>
        <tissue evidence="1">Whole Body</tissue>
    </source>
</reference>
<evidence type="ECO:0000313" key="1">
    <source>
        <dbReference type="EMBL" id="UYV69489.1"/>
    </source>
</evidence>
<dbReference type="Proteomes" id="UP001235939">
    <property type="component" value="Chromosome 06"/>
</dbReference>
<evidence type="ECO:0000313" key="2">
    <source>
        <dbReference type="Proteomes" id="UP001235939"/>
    </source>
</evidence>
<proteinExistence type="predicted"/>
<organism evidence="1 2">
    <name type="scientific">Cordylochernes scorpioides</name>
    <dbReference type="NCBI Taxonomy" id="51811"/>
    <lineage>
        <taxon>Eukaryota</taxon>
        <taxon>Metazoa</taxon>
        <taxon>Ecdysozoa</taxon>
        <taxon>Arthropoda</taxon>
        <taxon>Chelicerata</taxon>
        <taxon>Arachnida</taxon>
        <taxon>Pseudoscorpiones</taxon>
        <taxon>Cheliferoidea</taxon>
        <taxon>Chernetidae</taxon>
        <taxon>Cordylochernes</taxon>
    </lineage>
</organism>
<sequence>MKKTVLYREVSSRLYTFKIPAQKSNPSSAWQAGEAAQIRDYPLSKLLKLKIKKFVKLFKLKTRLFKFNIKSYKKACGLSSNSYKMKFPLLKKRMSVLEQTLAAVEKGHSRTPVFQQQLDNSGGPVVKVPTFDGQSSWSSIKSQSNVFAQANK</sequence>
<name>A0ABY6KLW4_9ARAC</name>
<keyword evidence="2" id="KW-1185">Reference proteome</keyword>
<dbReference type="EMBL" id="CP092868">
    <property type="protein sequence ID" value="UYV69489.1"/>
    <property type="molecule type" value="Genomic_DNA"/>
</dbReference>
<gene>
    <name evidence="1" type="ORF">LAZ67_6003776</name>
</gene>